<dbReference type="InterPro" id="IPR011044">
    <property type="entry name" value="Quino_amine_DH_bsu"/>
</dbReference>
<reference evidence="1 2" key="1">
    <citation type="submission" date="2017-08" db="EMBL/GenBank/DDBJ databases">
        <title>Infants hospitalized years apart are colonized by the same room-sourced microbial strains.</title>
        <authorList>
            <person name="Brooks B."/>
            <person name="Olm M.R."/>
            <person name="Firek B.A."/>
            <person name="Baker R."/>
            <person name="Thomas B.C."/>
            <person name="Morowitz M.J."/>
            <person name="Banfield J.F."/>
        </authorList>
    </citation>
    <scope>NUCLEOTIDE SEQUENCE [LARGE SCALE GENOMIC DNA]</scope>
    <source>
        <strain evidence="1">S2_003_000_R2_14</strain>
    </source>
</reference>
<comment type="caution">
    <text evidence="1">The sequence shown here is derived from an EMBL/GenBank/DDBJ whole genome shotgun (WGS) entry which is preliminary data.</text>
</comment>
<sequence length="489" mass="52376">MRISIGVIGALLLSNCGAAEPGPKTVNGVVLPVGDGEQLVHWKNVPVALVTWPLASTDVQNTIGQVGISYELTDEARQRGAGIALRLEGADQEHFEGEWETAAGGQIFGQLRCRPKRAGALEATLVAVAEGREYRARVRCDAVTDYAMFLQQEPACLSGDKVSIKSGQRYDPTTGALETAPQTCRNRFASADGRVRYEVDNGQAYRVTLGAGREPILSPAEQAMLRNFGVVLVSPDGNTVVFGDMSGLYVKRDGPLTVLDAWGGTRMGSRNALAFSADSTKLVVRGTLFGESAYLQANFRVVDLVTGENTRLIPTALSAALPAHGNRFATNGDLTKFLWGLAQNGELQLHLVDTVAGTQVRVFDDAMTHVTTLPGRAAKVTPITLASELTATPDGRYAAMALNAYTGSDYYAGKKGAYVRDLVEGKTWSVGLLPDGSWLSGDGWGYEARLELTDDGQNVLWAVSWSTGGTGGSYFTVNVLVPRRMWQPL</sequence>
<proteinExistence type="predicted"/>
<accession>A0A2W5VLB4</accession>
<name>A0A2W5VLB4_9BACT</name>
<dbReference type="Proteomes" id="UP000249061">
    <property type="component" value="Unassembled WGS sequence"/>
</dbReference>
<organism evidence="1 2">
    <name type="scientific">Archangium gephyra</name>
    <dbReference type="NCBI Taxonomy" id="48"/>
    <lineage>
        <taxon>Bacteria</taxon>
        <taxon>Pseudomonadati</taxon>
        <taxon>Myxococcota</taxon>
        <taxon>Myxococcia</taxon>
        <taxon>Myxococcales</taxon>
        <taxon>Cystobacterineae</taxon>
        <taxon>Archangiaceae</taxon>
        <taxon>Archangium</taxon>
    </lineage>
</organism>
<dbReference type="EMBL" id="QFQP01000003">
    <property type="protein sequence ID" value="PZR16654.1"/>
    <property type="molecule type" value="Genomic_DNA"/>
</dbReference>
<dbReference type="AlphaFoldDB" id="A0A2W5VLB4"/>
<evidence type="ECO:0000313" key="1">
    <source>
        <dbReference type="EMBL" id="PZR16654.1"/>
    </source>
</evidence>
<gene>
    <name evidence="1" type="ORF">DI536_05720</name>
</gene>
<dbReference type="SUPFAM" id="SSF50969">
    <property type="entry name" value="YVTN repeat-like/Quinoprotein amine dehydrogenase"/>
    <property type="match status" value="1"/>
</dbReference>
<protein>
    <submittedName>
        <fullName evidence="1">Uncharacterized protein</fullName>
    </submittedName>
</protein>
<evidence type="ECO:0000313" key="2">
    <source>
        <dbReference type="Proteomes" id="UP000249061"/>
    </source>
</evidence>